<name>A0A7D5KXC0_9VIRU</name>
<evidence type="ECO:0000259" key="7">
    <source>
        <dbReference type="PROSITE" id="PS50525"/>
    </source>
</evidence>
<evidence type="ECO:0000256" key="1">
    <source>
        <dbReference type="ARBA" id="ARBA00012494"/>
    </source>
</evidence>
<evidence type="ECO:0000256" key="3">
    <source>
        <dbReference type="ARBA" id="ARBA00022679"/>
    </source>
</evidence>
<reference evidence="8" key="1">
    <citation type="submission" date="2020-03" db="EMBL/GenBank/DDBJ databases">
        <title>Marine oomycetes of the genus Halophytophthora harbour viruses related to bunyaviruses.</title>
        <authorList>
            <person name="Botella L."/>
            <person name="Janousek J."/>
            <person name="Maia C."/>
            <person name="Horta-Jung M."/>
            <person name="Raco M."/>
            <person name="Jung T."/>
        </authorList>
    </citation>
    <scope>NUCLEOTIDE SEQUENCE</scope>
    <source>
        <strain evidence="8">HRV6/BD641</strain>
    </source>
</reference>
<keyword evidence="3 8" id="KW-0808">Transferase</keyword>
<keyword evidence="8" id="KW-0548">Nucleotidyltransferase</keyword>
<evidence type="ECO:0000313" key="8">
    <source>
        <dbReference type="EMBL" id="QLF99173.1"/>
    </source>
</evidence>
<proteinExistence type="predicted"/>
<evidence type="ECO:0000256" key="4">
    <source>
        <dbReference type="ARBA" id="ARBA00030285"/>
    </source>
</evidence>
<dbReference type="EMBL" id="MT277355">
    <property type="protein sequence ID" value="QLF99173.1"/>
    <property type="molecule type" value="Viral_cRNA"/>
</dbReference>
<dbReference type="GO" id="GO:0039694">
    <property type="term" value="P:viral RNA genome replication"/>
    <property type="evidence" value="ECO:0007669"/>
    <property type="project" value="InterPro"/>
</dbReference>
<evidence type="ECO:0000256" key="2">
    <source>
        <dbReference type="ARBA" id="ARBA00018602"/>
    </source>
</evidence>
<dbReference type="EC" id="2.7.7.48" evidence="1"/>
<organism evidence="8">
    <name type="scientific">Halophytophthora RNA virus 6</name>
    <dbReference type="NCBI Taxonomy" id="2717548"/>
    <lineage>
        <taxon>Viruses</taxon>
        <taxon>Riboviria</taxon>
        <taxon>Orthornavirae</taxon>
        <taxon>Negarnaviricota</taxon>
        <taxon>Polyploviricotina</taxon>
        <taxon>Ellioviricetes</taxon>
        <taxon>Bunyavirales</taxon>
    </lineage>
</organism>
<feature type="domain" description="RdRp catalytic" evidence="7">
    <location>
        <begin position="1276"/>
        <end position="1453"/>
    </location>
</feature>
<keyword evidence="8" id="KW-0696">RNA-directed RNA polymerase</keyword>
<evidence type="ECO:0000256" key="6">
    <source>
        <dbReference type="ARBA" id="ARBA00031012"/>
    </source>
</evidence>
<accession>A0A7D5KXC0</accession>
<dbReference type="InterPro" id="IPR007099">
    <property type="entry name" value="RNA-dir_pol_NSvirus"/>
</dbReference>
<dbReference type="PROSITE" id="PS50525">
    <property type="entry name" value="RDRP_SSRNA_NEG_SEG"/>
    <property type="match status" value="1"/>
</dbReference>
<dbReference type="GO" id="GO:0003968">
    <property type="term" value="F:RNA-directed RNA polymerase activity"/>
    <property type="evidence" value="ECO:0007669"/>
    <property type="project" value="UniProtKB-KW"/>
</dbReference>
<evidence type="ECO:0000256" key="5">
    <source>
        <dbReference type="ARBA" id="ARBA00030436"/>
    </source>
</evidence>
<protein>
    <recommendedName>
        <fullName evidence="2">RNA-directed RNA polymerase L</fullName>
        <ecNumber evidence="1">2.7.7.48</ecNumber>
    </recommendedName>
    <alternativeName>
        <fullName evidence="4">Large structural protein</fullName>
    </alternativeName>
    <alternativeName>
        <fullName evidence="6">Replicase</fullName>
    </alternativeName>
    <alternativeName>
        <fullName evidence="5">Transcriptase</fullName>
    </alternativeName>
</protein>
<sequence length="1931" mass="223246">MSGSRILVIDKKTLKFSVGDAQTPFFKYKDTKLGELVDVVPPDLMLSEDKIIKTRRILDMGGSGDCFFIAANAAESAILSVQFVEPEVPDPAKLYDSLGLKNYTYAEDSHIVQVMSCYSYSLVVVREHEGACVFCQFGENSENTVYMFNDYPRHYMLFDQVKLGGSLYSYQQLEDMKRLPDLEVTSQIVELDPLPEVNQSESTFSDDPDDCYGEDVDLAYLYQYVDTRYTIRKSGFELTPADSKVYYKLRHNVFKTVFLNLLGIDSVEEKPFTSLGVDSNRTPDLLLNVSGSLVLVEFTVVKRFITSISTKQSQNKYAVEVEKAHEVYPQVHQFYPTLSLDEVNSGLPLEIFELSKILGKDVYSDPGLTFNDLQQSINSLEFNISELMPELLLNQDEYLPVVFKANVDKIDLPRPFPETVLKVGIKRQRDQNTFNLLRKNARALERQLKRTTYSAKFVFIVNIKHNRIYADVDSKGLQKNKLLSLIQNNSPDCLRYVQYVGSAMSDEEPFKILGTAGFNIGSNRAQKTTKSTDTEQFESYYRSKLYKCSMRKDMDTLIDHPLEAQAGKVESEYLKLLSEKRKHERALEYNKNWFILPCMTKAEPGLYSKLEIETGLPLTDRLIRQANPQKQEKIVNRSNNMELLDQNLVSVNKAFIKLLQSVGNDRKIGRKIKNLRTVEAVNSALPEGEFDADAVMAEVQNYQAAKKAMVKNVGEDTRKAYRNRISFTASYLKTNWPAEMEHFNGPKGKIKMCVDTPLEEMQNKVDTLLEALWQELPTQTVDDVFSNTEPHGNELKHILSQMKDMGDEVMEPLRHTQIMHDLQFISRLSYTILYYSNIKSNKEDFYFDNLGYKDAIVFVKGGKKILSNKKSRLFKFIVPISSNMSWLYSSPNTKLIHQGGVTYCVSPWQTWTFQMLKRTTELYFNFSNYFSCSYLESNLNLDVYKKFISAKVLNMFSQRRKVEVWYGFFRYLYLNSMATHTNVLELIEDMVDFEYDPYFSYCQKKFARRYVDIYEHAKKGEIFDMVTMSTIDNFDLCAEKFDECVFMTVAPFDRVNEHLRNLRSVLKLHKDVVGEFGTDPIEILRKTSVNVADDDYFEKLSSDDLMFDPKLSFCVGKFAGDFLSRVTTETHLSSEFNKITQQTYTNISTSKGLRSSGKNFWGDKGHDVVFSQQSMLDTVKDFLDDLPKTNSEYRHKLVNADESFRDKIGKLSSLSLEFDIKDKAQWKGSREIYVMSEVTKILQSPIEKFFKLLCAWTPNELIHKKSHVRPKFIHGQVFEFEASGDVNTFATLDCRKWAPKSNLWKYYFFVQGMSDHLPSEFVEYFMTVWSLMFRKRVRIQRAYVEMLKKNPETVDLVEVLTERGDGDFEFIMPYSFMMGIFNYLSSLMHAFSQLYFDAKIARPMGVTFNLLAHSDDSGGVIFSNSLEKNYLLFRQYEMYQKSLNHLMSKKKCALSNNFFEMISIMYANKRLIPMTHKFLANVSFEPKGKGWVDDISTIVSKVVEIFSNGGTMLQCYLTMLTMSEMIRKFYHIPRLKVLSKIPIAYGGVFNLHPIHMILLGADCQEVLLDVTESPGERNFRVNVGQSVFGEYFPGKGSPANYHIPYYKSHKLSGIFTTEEMDRLKLISGVIPNTTLGQVSGHYSRLRDPAYVYSLSGVDMCQIYVMTLFTKTMILSVRGEKSCDLRRLTTKYSVLKTLGLFSGESKKSLSTFHHYIKASEGIKLDLNDMDVVSKKTCKPLIYNTFQAVGLGLDFKTVNEIIAYRKDPDLHFMFPDKYRMETLVSWLKTNLQFEDDFILEDYLMKLSSKDMVRTRSSYCFIPSGISVDTVERFWTYINFYCTRRYFISSQKPQYFTVDQFKLWSSDYDTLKHMYLLVRTALRCPLKTETFELLKNNASCSGCSYKSQTKNMIDEIYRLRMTPSYSFLETELPF</sequence>